<dbReference type="EMBL" id="CP060394">
    <property type="protein sequence ID" value="QNI34199.1"/>
    <property type="molecule type" value="Genomic_DNA"/>
</dbReference>
<reference evidence="2 3" key="1">
    <citation type="submission" date="2020-08" db="EMBL/GenBank/DDBJ databases">
        <title>Edaphobacter telluris sp. nov. and Acidobacterium dinghuensis sp. nov., two acidobacteria isolated from forest soil.</title>
        <authorList>
            <person name="Fu J."/>
            <person name="Qiu L."/>
        </authorList>
    </citation>
    <scope>NUCLEOTIDE SEQUENCE [LARGE SCALE GENOMIC DNA]</scope>
    <source>
        <strain evidence="2">4Y35</strain>
    </source>
</reference>
<dbReference type="Pfam" id="PF04730">
    <property type="entry name" value="Agro_virD5"/>
    <property type="match status" value="1"/>
</dbReference>
<keyword evidence="3" id="KW-1185">Reference proteome</keyword>
<dbReference type="KEGG" id="adin:H7849_10045"/>
<evidence type="ECO:0000313" key="3">
    <source>
        <dbReference type="Proteomes" id="UP000515312"/>
    </source>
</evidence>
<protein>
    <submittedName>
        <fullName evidence="2">Uncharacterized protein</fullName>
    </submittedName>
</protein>
<sequence length="373" mass="40939">MCSTCGKSSALATWGKVPKRVAESYPEGTHGAKKRAQKRLKTSGKTHQSEHTVGYEVFGDSLDRGKSPFAQVIENRAPAYQEELDAHRGHIGTGTWKDYRKTGVSSDQYRRDQRRMVSNKQVGNAVQFNQLNYAYQPEFRNPDPAAKPELEKADDSFERMVISFQPVPFKFGDTWSQVPVTGAEKAEMLLARKEARTSDHRRRFTGRSMVPVHGSGLSDGSQSPHRPASCMDDSLVLRNPHLLHLPPPGPGSVLRQHEPRGPRDFALYSPAFSPPRSGDRPPLERSHHAPKISNVPPRVASPTATDANVGSLRRARQTAPPAWSRSESSAVNARKSAESETSRTLPSKQTRGANASTKTNPPSSGSSHGKKPG</sequence>
<evidence type="ECO:0000313" key="2">
    <source>
        <dbReference type="EMBL" id="QNI34199.1"/>
    </source>
</evidence>
<dbReference type="AlphaFoldDB" id="A0A7G8BNS9"/>
<dbReference type="Proteomes" id="UP000515312">
    <property type="component" value="Chromosome"/>
</dbReference>
<organism evidence="2 3">
    <name type="scientific">Alloacidobacterium dinghuense</name>
    <dbReference type="NCBI Taxonomy" id="2763107"/>
    <lineage>
        <taxon>Bacteria</taxon>
        <taxon>Pseudomonadati</taxon>
        <taxon>Acidobacteriota</taxon>
        <taxon>Terriglobia</taxon>
        <taxon>Terriglobales</taxon>
        <taxon>Acidobacteriaceae</taxon>
        <taxon>Alloacidobacterium</taxon>
    </lineage>
</organism>
<dbReference type="InterPro" id="IPR006819">
    <property type="entry name" value="Agro_VirD5"/>
</dbReference>
<feature type="region of interest" description="Disordered" evidence="1">
    <location>
        <begin position="194"/>
        <end position="373"/>
    </location>
</feature>
<feature type="compositionally biased region" description="Basic residues" evidence="1">
    <location>
        <begin position="31"/>
        <end position="44"/>
    </location>
</feature>
<name>A0A7G8BNS9_9BACT</name>
<feature type="compositionally biased region" description="Basic and acidic residues" evidence="1">
    <location>
        <begin position="277"/>
        <end position="287"/>
    </location>
</feature>
<accession>A0A7G8BNS9</accession>
<gene>
    <name evidence="2" type="ORF">H7849_10045</name>
</gene>
<proteinExistence type="predicted"/>
<feature type="compositionally biased region" description="Polar residues" evidence="1">
    <location>
        <begin position="342"/>
        <end position="360"/>
    </location>
</feature>
<evidence type="ECO:0000256" key="1">
    <source>
        <dbReference type="SAM" id="MobiDB-lite"/>
    </source>
</evidence>
<feature type="compositionally biased region" description="Low complexity" evidence="1">
    <location>
        <begin position="234"/>
        <end position="244"/>
    </location>
</feature>
<feature type="region of interest" description="Disordered" evidence="1">
    <location>
        <begin position="16"/>
        <end position="53"/>
    </location>
</feature>